<name>A0A7Z8KRB9_9EURY</name>
<dbReference type="PROSITE" id="PS51257">
    <property type="entry name" value="PROKAR_LIPOPROTEIN"/>
    <property type="match status" value="1"/>
</dbReference>
<organism evidence="1 2">
    <name type="scientific">Methanolobus vulcani</name>
    <dbReference type="NCBI Taxonomy" id="38026"/>
    <lineage>
        <taxon>Archaea</taxon>
        <taxon>Methanobacteriati</taxon>
        <taxon>Methanobacteriota</taxon>
        <taxon>Stenosarchaea group</taxon>
        <taxon>Methanomicrobia</taxon>
        <taxon>Methanosarcinales</taxon>
        <taxon>Methanosarcinaceae</taxon>
        <taxon>Methanolobus</taxon>
    </lineage>
</organism>
<accession>A0A7Z8KRB9</accession>
<dbReference type="EMBL" id="VIAQ01000006">
    <property type="protein sequence ID" value="TQD28267.1"/>
    <property type="molecule type" value="Genomic_DNA"/>
</dbReference>
<proteinExistence type="predicted"/>
<reference evidence="1 2" key="1">
    <citation type="submission" date="2019-06" db="EMBL/GenBank/DDBJ databases">
        <title>Draft genome sequence of Methanolobus vulcani B1d.</title>
        <authorList>
            <person name="Creighbaum A.J."/>
            <person name="Ticak T."/>
            <person name="Hariraju D."/>
            <person name="Arivett B.A."/>
            <person name="Ferguson D.J.Jr."/>
        </authorList>
    </citation>
    <scope>NUCLEOTIDE SEQUENCE [LARGE SCALE GENOMIC DNA]</scope>
    <source>
        <strain evidence="1 2">B1d</strain>
    </source>
</reference>
<dbReference type="Proteomes" id="UP000319335">
    <property type="component" value="Unassembled WGS sequence"/>
</dbReference>
<evidence type="ECO:0000313" key="2">
    <source>
        <dbReference type="Proteomes" id="UP000319335"/>
    </source>
</evidence>
<sequence>MKIIRVLILLVLFMLISGCVSTNTPEETVTSFAYSASIGDTNACYGLMSSKYKNNTTFEMFSVHILDDGDNWYEYKFIGIVDGSKKFTNDTVFLDVEYEKESVSDKNTMGLTKILGKAIGQEYVFRKKIELVNESDGWKIEDFHTELR</sequence>
<evidence type="ECO:0008006" key="3">
    <source>
        <dbReference type="Google" id="ProtNLM"/>
    </source>
</evidence>
<keyword evidence="2" id="KW-1185">Reference proteome</keyword>
<evidence type="ECO:0000313" key="1">
    <source>
        <dbReference type="EMBL" id="TQD28267.1"/>
    </source>
</evidence>
<protein>
    <recommendedName>
        <fullName evidence="3">Lipoprotein</fullName>
    </recommendedName>
</protein>
<dbReference type="OrthoDB" id="124677at2157"/>
<dbReference type="AlphaFoldDB" id="A0A7Z8KRB9"/>
<dbReference type="RefSeq" id="WP_154808371.1">
    <property type="nucleotide sequence ID" value="NZ_VIAQ01000006.1"/>
</dbReference>
<comment type="caution">
    <text evidence="1">The sequence shown here is derived from an EMBL/GenBank/DDBJ whole genome shotgun (WGS) entry which is preliminary data.</text>
</comment>
<gene>
    <name evidence="1" type="ORF">FKV42_00930</name>
</gene>